<gene>
    <name evidence="2" type="ORF">F751_3421</name>
</gene>
<keyword evidence="3" id="KW-1185">Reference proteome</keyword>
<reference evidence="2 3" key="1">
    <citation type="journal article" date="2014" name="BMC Genomics">
        <title>Oil accumulation mechanisms of the oleaginous microalga Chlorella protothecoides revealed through its genome, transcriptomes, and proteomes.</title>
        <authorList>
            <person name="Gao C."/>
            <person name="Wang Y."/>
            <person name="Shen Y."/>
            <person name="Yan D."/>
            <person name="He X."/>
            <person name="Dai J."/>
            <person name="Wu Q."/>
        </authorList>
    </citation>
    <scope>NUCLEOTIDE SEQUENCE [LARGE SCALE GENOMIC DNA]</scope>
    <source>
        <strain evidence="2 3">0710</strain>
    </source>
</reference>
<feature type="region of interest" description="Disordered" evidence="1">
    <location>
        <begin position="152"/>
        <end position="185"/>
    </location>
</feature>
<feature type="compositionally biased region" description="Low complexity" evidence="1">
    <location>
        <begin position="163"/>
        <end position="185"/>
    </location>
</feature>
<accession>A0A087SBX6</accession>
<protein>
    <submittedName>
        <fullName evidence="2">Uncharacterized protein</fullName>
    </submittedName>
</protein>
<dbReference type="KEGG" id="apro:F751_3421"/>
<organism evidence="2 3">
    <name type="scientific">Auxenochlorella protothecoides</name>
    <name type="common">Green microalga</name>
    <name type="synonym">Chlorella protothecoides</name>
    <dbReference type="NCBI Taxonomy" id="3075"/>
    <lineage>
        <taxon>Eukaryota</taxon>
        <taxon>Viridiplantae</taxon>
        <taxon>Chlorophyta</taxon>
        <taxon>core chlorophytes</taxon>
        <taxon>Trebouxiophyceae</taxon>
        <taxon>Chlorellales</taxon>
        <taxon>Chlorellaceae</taxon>
        <taxon>Auxenochlorella</taxon>
    </lineage>
</organism>
<sequence>MRRLRLPGRPGAVPGASLAVHSRAQPRRQVAPLHQVGRPGPQSSVRHQRRGRSHQATLCRRWRWAVGTLSLLPPLQPRTCPPPPPARLQERRTPPLQPQRSAVAPGRPPARSKCRGGAWTRRLPPSSQTLLRVPGQRWKLRLLPRCGCSQTAAGMGHSAAQHRPSMSMPSRASRASGAAAAPAVC</sequence>
<feature type="region of interest" description="Disordered" evidence="1">
    <location>
        <begin position="1"/>
        <end position="54"/>
    </location>
</feature>
<evidence type="ECO:0000313" key="2">
    <source>
        <dbReference type="EMBL" id="KFM23230.1"/>
    </source>
</evidence>
<feature type="region of interest" description="Disordered" evidence="1">
    <location>
        <begin position="73"/>
        <end position="123"/>
    </location>
</feature>
<feature type="compositionally biased region" description="Pro residues" evidence="1">
    <location>
        <begin position="74"/>
        <end position="86"/>
    </location>
</feature>
<dbReference type="AlphaFoldDB" id="A0A087SBX6"/>
<evidence type="ECO:0000313" key="3">
    <source>
        <dbReference type="Proteomes" id="UP000028924"/>
    </source>
</evidence>
<proteinExistence type="predicted"/>
<dbReference type="GeneID" id="23614812"/>
<name>A0A087SBX6_AUXPR</name>
<dbReference type="EMBL" id="KL662089">
    <property type="protein sequence ID" value="KFM23230.1"/>
    <property type="molecule type" value="Genomic_DNA"/>
</dbReference>
<evidence type="ECO:0000256" key="1">
    <source>
        <dbReference type="SAM" id="MobiDB-lite"/>
    </source>
</evidence>
<dbReference type="RefSeq" id="XP_011396100.1">
    <property type="nucleotide sequence ID" value="XM_011397798.1"/>
</dbReference>
<dbReference type="Proteomes" id="UP000028924">
    <property type="component" value="Unassembled WGS sequence"/>
</dbReference>